<dbReference type="EMBL" id="CAMXCT020000444">
    <property type="protein sequence ID" value="CAL1132255.1"/>
    <property type="molecule type" value="Genomic_DNA"/>
</dbReference>
<dbReference type="SUPFAM" id="SSF52833">
    <property type="entry name" value="Thioredoxin-like"/>
    <property type="match status" value="1"/>
</dbReference>
<keyword evidence="1" id="KW-0812">Transmembrane</keyword>
<evidence type="ECO:0000256" key="1">
    <source>
        <dbReference type="SAM" id="Phobius"/>
    </source>
</evidence>
<dbReference type="GO" id="GO:0015038">
    <property type="term" value="F:glutathione disulfide oxidoreductase activity"/>
    <property type="evidence" value="ECO:0007669"/>
    <property type="project" value="TreeGrafter"/>
</dbReference>
<evidence type="ECO:0000259" key="2">
    <source>
        <dbReference type="Pfam" id="PF00462"/>
    </source>
</evidence>
<dbReference type="InterPro" id="IPR036249">
    <property type="entry name" value="Thioredoxin-like_sf"/>
</dbReference>
<dbReference type="EMBL" id="CAMXCT030000444">
    <property type="protein sequence ID" value="CAL4766192.1"/>
    <property type="molecule type" value="Genomic_DNA"/>
</dbReference>
<proteinExistence type="predicted"/>
<dbReference type="InterPro" id="IPR002109">
    <property type="entry name" value="Glutaredoxin"/>
</dbReference>
<evidence type="ECO:0000313" key="3">
    <source>
        <dbReference type="EMBL" id="CAI3978880.1"/>
    </source>
</evidence>
<feature type="domain" description="Glutaredoxin" evidence="2">
    <location>
        <begin position="121"/>
        <end position="190"/>
    </location>
</feature>
<dbReference type="PROSITE" id="PS51354">
    <property type="entry name" value="GLUTAREDOXIN_2"/>
    <property type="match status" value="1"/>
</dbReference>
<feature type="transmembrane region" description="Helical" evidence="1">
    <location>
        <begin position="12"/>
        <end position="29"/>
    </location>
</feature>
<dbReference type="PANTHER" id="PTHR45694:SF18">
    <property type="entry name" value="GLUTAREDOXIN-1-RELATED"/>
    <property type="match status" value="1"/>
</dbReference>
<keyword evidence="5" id="KW-1185">Reference proteome</keyword>
<dbReference type="Proteomes" id="UP001152797">
    <property type="component" value="Unassembled WGS sequence"/>
</dbReference>
<dbReference type="Pfam" id="PF00462">
    <property type="entry name" value="Glutaredoxin"/>
    <property type="match status" value="1"/>
</dbReference>
<dbReference type="PANTHER" id="PTHR45694">
    <property type="entry name" value="GLUTAREDOXIN 2"/>
    <property type="match status" value="1"/>
</dbReference>
<keyword evidence="1" id="KW-0472">Membrane</keyword>
<comment type="caution">
    <text evidence="3">The sequence shown here is derived from an EMBL/GenBank/DDBJ whole genome shotgun (WGS) entry which is preliminary data.</text>
</comment>
<dbReference type="Gene3D" id="3.40.30.10">
    <property type="entry name" value="Glutaredoxin"/>
    <property type="match status" value="1"/>
</dbReference>
<dbReference type="AlphaFoldDB" id="A0A9P1BUJ2"/>
<protein>
    <submittedName>
        <fullName evidence="4">Glutaredoxin domain-containing protein</fullName>
    </submittedName>
</protein>
<sequence length="219" mass="23246">MAISTRRATQRTLRTCWAIAAVLAGRAWMTMKPDVRKALPSSVPQCSRRNFALVFPVLATASAASAEPDVVMPSGTLRALSGLATAVLKPIYQIEAPLQAGSYDQTAVRQRIQREVTGSPVVIYSYSLSPFCSQAKEFLDSLGAKYTEIILGPEWLPGLLDDEGAAVRAVLGKMTGQTSMPHIFIGGQSVGGLFSGTPGLVPLQEDGELLEKLKAAGAL</sequence>
<keyword evidence="1" id="KW-1133">Transmembrane helix</keyword>
<organism evidence="3">
    <name type="scientific">Cladocopium goreaui</name>
    <dbReference type="NCBI Taxonomy" id="2562237"/>
    <lineage>
        <taxon>Eukaryota</taxon>
        <taxon>Sar</taxon>
        <taxon>Alveolata</taxon>
        <taxon>Dinophyceae</taxon>
        <taxon>Suessiales</taxon>
        <taxon>Symbiodiniaceae</taxon>
        <taxon>Cladocopium</taxon>
    </lineage>
</organism>
<dbReference type="OrthoDB" id="418495at2759"/>
<dbReference type="GO" id="GO:0034599">
    <property type="term" value="P:cellular response to oxidative stress"/>
    <property type="evidence" value="ECO:0007669"/>
    <property type="project" value="TreeGrafter"/>
</dbReference>
<evidence type="ECO:0000313" key="4">
    <source>
        <dbReference type="EMBL" id="CAL4766192.1"/>
    </source>
</evidence>
<reference evidence="4 5" key="2">
    <citation type="submission" date="2024-05" db="EMBL/GenBank/DDBJ databases">
        <authorList>
            <person name="Chen Y."/>
            <person name="Shah S."/>
            <person name="Dougan E. K."/>
            <person name="Thang M."/>
            <person name="Chan C."/>
        </authorList>
    </citation>
    <scope>NUCLEOTIDE SEQUENCE [LARGE SCALE GENOMIC DNA]</scope>
</reference>
<accession>A0A9P1BUJ2</accession>
<gene>
    <name evidence="3" type="ORF">C1SCF055_LOCUS6876</name>
</gene>
<name>A0A9P1BUJ2_9DINO</name>
<dbReference type="EMBL" id="CAMXCT010000444">
    <property type="protein sequence ID" value="CAI3978880.1"/>
    <property type="molecule type" value="Genomic_DNA"/>
</dbReference>
<reference evidence="3" key="1">
    <citation type="submission" date="2022-10" db="EMBL/GenBank/DDBJ databases">
        <authorList>
            <person name="Chen Y."/>
            <person name="Dougan E. K."/>
            <person name="Chan C."/>
            <person name="Rhodes N."/>
            <person name="Thang M."/>
        </authorList>
    </citation>
    <scope>NUCLEOTIDE SEQUENCE</scope>
</reference>
<dbReference type="GO" id="GO:0005737">
    <property type="term" value="C:cytoplasm"/>
    <property type="evidence" value="ECO:0007669"/>
    <property type="project" value="TreeGrafter"/>
</dbReference>
<evidence type="ECO:0000313" key="5">
    <source>
        <dbReference type="Proteomes" id="UP001152797"/>
    </source>
</evidence>